<keyword evidence="4" id="KW-1133">Transmembrane helix</keyword>
<dbReference type="InterPro" id="IPR036249">
    <property type="entry name" value="Thioredoxin-like_sf"/>
</dbReference>
<dbReference type="FunFam" id="3.40.30.10:FF:000320">
    <property type="entry name" value="NHL repeat-containing protein 2"/>
    <property type="match status" value="1"/>
</dbReference>
<evidence type="ECO:0000313" key="6">
    <source>
        <dbReference type="EMBL" id="KAK9802067.1"/>
    </source>
</evidence>
<dbReference type="SUPFAM" id="SSF101898">
    <property type="entry name" value="NHL repeat"/>
    <property type="match status" value="1"/>
</dbReference>
<dbReference type="EMBL" id="JALJOQ010000072">
    <property type="protein sequence ID" value="KAK9802067.1"/>
    <property type="molecule type" value="Genomic_DNA"/>
</dbReference>
<keyword evidence="7" id="KW-1185">Reference proteome</keyword>
<evidence type="ECO:0000256" key="2">
    <source>
        <dbReference type="PROSITE-ProRule" id="PRU00504"/>
    </source>
</evidence>
<dbReference type="PROSITE" id="PS51125">
    <property type="entry name" value="NHL"/>
    <property type="match status" value="1"/>
</dbReference>
<evidence type="ECO:0000313" key="7">
    <source>
        <dbReference type="Proteomes" id="UP001465755"/>
    </source>
</evidence>
<accession>A0AAW1P1S1</accession>
<dbReference type="InterPro" id="IPR013766">
    <property type="entry name" value="Thioredoxin_domain"/>
</dbReference>
<evidence type="ECO:0000256" key="3">
    <source>
        <dbReference type="SAM" id="MobiDB-lite"/>
    </source>
</evidence>
<organism evidence="6 7">
    <name type="scientific">Symbiochloris irregularis</name>
    <dbReference type="NCBI Taxonomy" id="706552"/>
    <lineage>
        <taxon>Eukaryota</taxon>
        <taxon>Viridiplantae</taxon>
        <taxon>Chlorophyta</taxon>
        <taxon>core chlorophytes</taxon>
        <taxon>Trebouxiophyceae</taxon>
        <taxon>Trebouxiales</taxon>
        <taxon>Trebouxiaceae</taxon>
        <taxon>Symbiochloris</taxon>
    </lineage>
</organism>
<dbReference type="InterPro" id="IPR045302">
    <property type="entry name" value="NHL2_NHL_rpt_dom"/>
</dbReference>
<evidence type="ECO:0000256" key="4">
    <source>
        <dbReference type="SAM" id="Phobius"/>
    </source>
</evidence>
<feature type="compositionally biased region" description="Polar residues" evidence="3">
    <location>
        <begin position="747"/>
        <end position="759"/>
    </location>
</feature>
<protein>
    <recommendedName>
        <fullName evidence="5">Thioredoxin domain-containing protein</fullName>
    </recommendedName>
</protein>
<feature type="domain" description="Thioredoxin" evidence="5">
    <location>
        <begin position="160"/>
        <end position="306"/>
    </location>
</feature>
<dbReference type="InterPro" id="IPR012336">
    <property type="entry name" value="Thioredoxin-like_fold"/>
</dbReference>
<keyword evidence="1" id="KW-0677">Repeat</keyword>
<dbReference type="Gene3D" id="2.120.10.30">
    <property type="entry name" value="TolB, C-terminal domain"/>
    <property type="match status" value="2"/>
</dbReference>
<evidence type="ECO:0000259" key="5">
    <source>
        <dbReference type="PROSITE" id="PS51352"/>
    </source>
</evidence>
<feature type="region of interest" description="Disordered" evidence="3">
    <location>
        <begin position="742"/>
        <end position="770"/>
    </location>
</feature>
<dbReference type="InterPro" id="IPR011042">
    <property type="entry name" value="6-blade_b-propeller_TolB-like"/>
</dbReference>
<name>A0AAW1P1S1_9CHLO</name>
<dbReference type="Gene3D" id="3.40.30.10">
    <property type="entry name" value="Glutaredoxin"/>
    <property type="match status" value="1"/>
</dbReference>
<comment type="caution">
    <text evidence="6">The sequence shown here is derived from an EMBL/GenBank/DDBJ whole genome shotgun (WGS) entry which is preliminary data.</text>
</comment>
<keyword evidence="4" id="KW-0812">Transmembrane</keyword>
<feature type="transmembrane region" description="Helical" evidence="4">
    <location>
        <begin position="90"/>
        <end position="111"/>
    </location>
</feature>
<dbReference type="Pfam" id="PF13905">
    <property type="entry name" value="Thioredoxin_8"/>
    <property type="match status" value="1"/>
</dbReference>
<dbReference type="Proteomes" id="UP001465755">
    <property type="component" value="Unassembled WGS sequence"/>
</dbReference>
<gene>
    <name evidence="6" type="ORF">WJX73_010192</name>
</gene>
<dbReference type="CDD" id="cd14951">
    <property type="entry name" value="NHL-2_like"/>
    <property type="match status" value="1"/>
</dbReference>
<reference evidence="6 7" key="1">
    <citation type="journal article" date="2024" name="Nat. Commun.">
        <title>Phylogenomics reveals the evolutionary origins of lichenization in chlorophyte algae.</title>
        <authorList>
            <person name="Puginier C."/>
            <person name="Libourel C."/>
            <person name="Otte J."/>
            <person name="Skaloud P."/>
            <person name="Haon M."/>
            <person name="Grisel S."/>
            <person name="Petersen M."/>
            <person name="Berrin J.G."/>
            <person name="Delaux P.M."/>
            <person name="Dal Grande F."/>
            <person name="Keller J."/>
        </authorList>
    </citation>
    <scope>NUCLEOTIDE SEQUENCE [LARGE SCALE GENOMIC DNA]</scope>
    <source>
        <strain evidence="6 7">SAG 2036</strain>
    </source>
</reference>
<dbReference type="PANTHER" id="PTHR46388">
    <property type="entry name" value="NHL REPEAT-CONTAINING PROTEIN 2"/>
    <property type="match status" value="1"/>
</dbReference>
<dbReference type="SUPFAM" id="SSF52833">
    <property type="entry name" value="Thioredoxin-like"/>
    <property type="match status" value="1"/>
</dbReference>
<feature type="repeat" description="NHL" evidence="2">
    <location>
        <begin position="572"/>
        <end position="602"/>
    </location>
</feature>
<dbReference type="AlphaFoldDB" id="A0AAW1P1S1"/>
<dbReference type="Pfam" id="PF01436">
    <property type="entry name" value="NHL"/>
    <property type="match status" value="4"/>
</dbReference>
<evidence type="ECO:0000256" key="1">
    <source>
        <dbReference type="ARBA" id="ARBA00022737"/>
    </source>
</evidence>
<sequence length="770" mass="81532">MPQSAARSAGMPCVGVGAQLAPVASTSGREALQGDEAGFLDSLVKLPGGYRTSRRELLKTGSLASGLACVYIALSRAKRQPEVRALLRKWHVGVVVQLGILAYVASAWSYWRKAFSFASPKGILRALLPHSSPADQQSAQTDMDERIAAFKAYLAEVEGKGGGDTVPEFPAGATWFNAPPLKLGRELRGRVVLLDFWTYCCINCMHVLPDLAALEQKYRGRPVTVVGVHSAKFDNEKDDTAIRSAVLKYDITHPCVNDSAMTLWRDLGISSWPTFALVSPRGKLLTLLPGEGQKDNVDAFIAAALELYGERGQLDTSSQVPVALERDKDPALAASPLRFPGKLCVDAAGDRLFISDSNNHRIAITDLQGTFLAQVGGNGAQLIDGSFTEAAFNRPQGVAYSQKRDCLYVADTENHALREVDLKARRVRTLVGNGAQGRDYQGGDSGRGQQLSSPWDLVLDKQESVLFLALAGQHQIWRVDLSNGTAQAFSGDGSERNANATTGAKTSWAQPSGLSLAVGGEEVWVADSESSCIRSMSVVSGAGKAHVGGDPVFSDNLFKFGDKDGQGTGALLQHPLAVAALQNGRVLVADSYNHRLKVLDPATNTITTLCGNGKPGLKDGAGKADVQFSEPGGLAVGPGGDSVFVADTNNSQIRILHLGDASVTTLQLKDVPPPRQSAVLDAAAASSDPPRGATVVHVPDIRGNEGTLQISLALPAGYHYTQGANSSFSTLSLSPSAPIDFKPASGSLESGDTMRQQNKLRAGVMSALRD</sequence>
<dbReference type="PROSITE" id="PS51352">
    <property type="entry name" value="THIOREDOXIN_2"/>
    <property type="match status" value="1"/>
</dbReference>
<dbReference type="PANTHER" id="PTHR46388:SF2">
    <property type="entry name" value="NHL REPEAT-CONTAINING PROTEIN 2"/>
    <property type="match status" value="1"/>
</dbReference>
<keyword evidence="4" id="KW-0472">Membrane</keyword>
<proteinExistence type="predicted"/>
<dbReference type="InterPro" id="IPR001258">
    <property type="entry name" value="NHL_repeat"/>
</dbReference>